<keyword evidence="5 9" id="KW-0812">Transmembrane</keyword>
<dbReference type="OrthoDB" id="6612291at2759"/>
<feature type="transmembrane region" description="Helical" evidence="9">
    <location>
        <begin position="405"/>
        <end position="426"/>
    </location>
</feature>
<dbReference type="GeneID" id="108672748"/>
<dbReference type="InterPro" id="IPR005828">
    <property type="entry name" value="MFS_sugar_transport-like"/>
</dbReference>
<feature type="region of interest" description="Disordered" evidence="8">
    <location>
        <begin position="616"/>
        <end position="643"/>
    </location>
</feature>
<keyword evidence="4" id="KW-0762">Sugar transport</keyword>
<feature type="compositionally biased region" description="Basic and acidic residues" evidence="8">
    <location>
        <begin position="616"/>
        <end position="625"/>
    </location>
</feature>
<evidence type="ECO:0000259" key="10">
    <source>
        <dbReference type="PROSITE" id="PS50850"/>
    </source>
</evidence>
<evidence type="ECO:0000256" key="6">
    <source>
        <dbReference type="ARBA" id="ARBA00022989"/>
    </source>
</evidence>
<feature type="domain" description="Major facilitator superfamily (MFS) profile" evidence="10">
    <location>
        <begin position="134"/>
        <end position="560"/>
    </location>
</feature>
<dbReference type="OMA" id="HEPHARQ"/>
<dbReference type="KEGG" id="hazt:108672748"/>
<feature type="transmembrane region" description="Helical" evidence="9">
    <location>
        <begin position="202"/>
        <end position="220"/>
    </location>
</feature>
<dbReference type="FunFam" id="1.20.1250.20:FF:000218">
    <property type="entry name" value="facilitated trehalose transporter Tret1"/>
    <property type="match status" value="1"/>
</dbReference>
<evidence type="ECO:0000256" key="8">
    <source>
        <dbReference type="SAM" id="MobiDB-lite"/>
    </source>
</evidence>
<evidence type="ECO:0000256" key="1">
    <source>
        <dbReference type="ARBA" id="ARBA00004651"/>
    </source>
</evidence>
<protein>
    <submittedName>
        <fullName evidence="12">Facilitated trehalose transporter Tret1</fullName>
    </submittedName>
</protein>
<evidence type="ECO:0000256" key="2">
    <source>
        <dbReference type="ARBA" id="ARBA00022448"/>
    </source>
</evidence>
<organism evidence="11 12">
    <name type="scientific">Hyalella azteca</name>
    <name type="common">Amphipod</name>
    <dbReference type="NCBI Taxonomy" id="294128"/>
    <lineage>
        <taxon>Eukaryota</taxon>
        <taxon>Metazoa</taxon>
        <taxon>Ecdysozoa</taxon>
        <taxon>Arthropoda</taxon>
        <taxon>Crustacea</taxon>
        <taxon>Multicrustacea</taxon>
        <taxon>Malacostraca</taxon>
        <taxon>Eumalacostraca</taxon>
        <taxon>Peracarida</taxon>
        <taxon>Amphipoda</taxon>
        <taxon>Senticaudata</taxon>
        <taxon>Talitrida</taxon>
        <taxon>Talitroidea</taxon>
        <taxon>Hyalellidae</taxon>
        <taxon>Hyalella</taxon>
    </lineage>
</organism>
<keyword evidence="3" id="KW-1003">Cell membrane</keyword>
<feature type="transmembrane region" description="Helical" evidence="9">
    <location>
        <begin position="466"/>
        <end position="494"/>
    </location>
</feature>
<evidence type="ECO:0000256" key="7">
    <source>
        <dbReference type="ARBA" id="ARBA00023136"/>
    </source>
</evidence>
<dbReference type="PRINTS" id="PR00171">
    <property type="entry name" value="SUGRTRNSPORT"/>
</dbReference>
<proteinExistence type="predicted"/>
<dbReference type="GO" id="GO:0022857">
    <property type="term" value="F:transmembrane transporter activity"/>
    <property type="evidence" value="ECO:0007669"/>
    <property type="project" value="InterPro"/>
</dbReference>
<evidence type="ECO:0000256" key="9">
    <source>
        <dbReference type="SAM" id="Phobius"/>
    </source>
</evidence>
<feature type="transmembrane region" description="Helical" evidence="9">
    <location>
        <begin position="537"/>
        <end position="556"/>
    </location>
</feature>
<dbReference type="InterPro" id="IPR036259">
    <property type="entry name" value="MFS_trans_sf"/>
</dbReference>
<dbReference type="AlphaFoldDB" id="A0A8B7NSE5"/>
<accession>A0A8B7NSE5</accession>
<dbReference type="Pfam" id="PF00083">
    <property type="entry name" value="Sugar_tr"/>
    <property type="match status" value="1"/>
</dbReference>
<dbReference type="InterPro" id="IPR050549">
    <property type="entry name" value="MFS_Trehalose_Transporter"/>
</dbReference>
<evidence type="ECO:0000256" key="5">
    <source>
        <dbReference type="ARBA" id="ARBA00022692"/>
    </source>
</evidence>
<feature type="transmembrane region" description="Helical" evidence="9">
    <location>
        <begin position="506"/>
        <end position="525"/>
    </location>
</feature>
<evidence type="ECO:0000313" key="11">
    <source>
        <dbReference type="Proteomes" id="UP000694843"/>
    </source>
</evidence>
<sequence length="643" mass="70363">MARSFIKTPLLSTRNGRAFRRTQYFATFSASLATFSVGMIIGFSSPASYQIRNDSKHPAPLNLTNDFTMTTSHNDLIHNEALGYNDTKLYSYYNDDIMDPNLVNSHHQFNARNNTNFLLSSAELPEREVLNRDYAKSDLLNDVRMEFSNFISGKNSTESNSTNGLLTMTSNELAWFSSSTTLGAIVGGFVSSLFQNALGRRGSLLAAVIPAVMGWFLIGFGNNLGVLILGRILTGFFVGTAVIPALIYVAEVSSPDIRGFLILLADMSLSLGKLFVIVIGSVTQWQDLALIATTPVFLLCISIYFCKESPNYLINKANFEEARRSLQHFRGPDTNISQEFEDLKAYQLEATKDKLSLTVLRQRSVHIPLVIGLVLCAFVQLSGIEALTFNLASIFKQSGSHLSDYGSSIVSISFQVIGNIIGTACIENTGRRLLLVVSCVGMTISHACLGAYFFELQSAPAWTLERLFWLPLAAVMLFMLTFSVGIGPVPLVLIGEMFPPSIRETAAGLAVCVMFSTAFFVTFSFDSLQAALTLPGFYWLYAIFCILAGIFAFTCVKETKGKTLAQVAEMFGGKVPNSYIILQTPSALNGNSQHRDQNGISAQDLNLHGIENGSSARDKNFHRDQNGTLGANGNNLPRDQNGS</sequence>
<gene>
    <name evidence="12" type="primary">LOC108672748</name>
</gene>
<dbReference type="PANTHER" id="PTHR48021:SF1">
    <property type="entry name" value="GH07001P-RELATED"/>
    <property type="match status" value="1"/>
</dbReference>
<dbReference type="SUPFAM" id="SSF103473">
    <property type="entry name" value="MFS general substrate transporter"/>
    <property type="match status" value="1"/>
</dbReference>
<feature type="transmembrane region" description="Helical" evidence="9">
    <location>
        <begin position="260"/>
        <end position="282"/>
    </location>
</feature>
<feature type="transmembrane region" description="Helical" evidence="9">
    <location>
        <begin position="24"/>
        <end position="43"/>
    </location>
</feature>
<dbReference type="GO" id="GO:0005886">
    <property type="term" value="C:plasma membrane"/>
    <property type="evidence" value="ECO:0007669"/>
    <property type="project" value="UniProtKB-SubCell"/>
</dbReference>
<evidence type="ECO:0000256" key="4">
    <source>
        <dbReference type="ARBA" id="ARBA00022597"/>
    </source>
</evidence>
<dbReference type="PROSITE" id="PS00217">
    <property type="entry name" value="SUGAR_TRANSPORT_2"/>
    <property type="match status" value="1"/>
</dbReference>
<comment type="subcellular location">
    <subcellularLocation>
        <location evidence="1">Cell membrane</location>
        <topology evidence="1">Multi-pass membrane protein</topology>
    </subcellularLocation>
</comment>
<feature type="transmembrane region" description="Helical" evidence="9">
    <location>
        <begin position="369"/>
        <end position="393"/>
    </location>
</feature>
<reference evidence="12" key="1">
    <citation type="submission" date="2025-08" db="UniProtKB">
        <authorList>
            <consortium name="RefSeq"/>
        </authorList>
    </citation>
    <scope>IDENTIFICATION</scope>
    <source>
        <tissue evidence="12">Whole organism</tissue>
    </source>
</reference>
<feature type="compositionally biased region" description="Polar residues" evidence="8">
    <location>
        <begin position="626"/>
        <end position="643"/>
    </location>
</feature>
<feature type="transmembrane region" description="Helical" evidence="9">
    <location>
        <begin position="433"/>
        <end position="454"/>
    </location>
</feature>
<feature type="transmembrane region" description="Helical" evidence="9">
    <location>
        <begin position="288"/>
        <end position="306"/>
    </location>
</feature>
<evidence type="ECO:0000313" key="12">
    <source>
        <dbReference type="RefSeq" id="XP_018015961.1"/>
    </source>
</evidence>
<feature type="transmembrane region" description="Helical" evidence="9">
    <location>
        <begin position="173"/>
        <end position="190"/>
    </location>
</feature>
<feature type="transmembrane region" description="Helical" evidence="9">
    <location>
        <begin position="226"/>
        <end position="248"/>
    </location>
</feature>
<dbReference type="Gene3D" id="1.20.1250.20">
    <property type="entry name" value="MFS general substrate transporter like domains"/>
    <property type="match status" value="1"/>
</dbReference>
<dbReference type="InterPro" id="IPR003663">
    <property type="entry name" value="Sugar/inositol_transpt"/>
</dbReference>
<name>A0A8B7NSE5_HYAAZ</name>
<keyword evidence="11" id="KW-1185">Reference proteome</keyword>
<dbReference type="InterPro" id="IPR005829">
    <property type="entry name" value="Sugar_transporter_CS"/>
</dbReference>
<keyword evidence="7 9" id="KW-0472">Membrane</keyword>
<keyword evidence="2" id="KW-0813">Transport</keyword>
<dbReference type="PANTHER" id="PTHR48021">
    <property type="match status" value="1"/>
</dbReference>
<dbReference type="InterPro" id="IPR020846">
    <property type="entry name" value="MFS_dom"/>
</dbReference>
<evidence type="ECO:0000256" key="3">
    <source>
        <dbReference type="ARBA" id="ARBA00022475"/>
    </source>
</evidence>
<keyword evidence="6 9" id="KW-1133">Transmembrane helix</keyword>
<dbReference type="RefSeq" id="XP_018015961.1">
    <property type="nucleotide sequence ID" value="XM_018160472.2"/>
</dbReference>
<dbReference type="Proteomes" id="UP000694843">
    <property type="component" value="Unplaced"/>
</dbReference>
<dbReference type="PROSITE" id="PS50850">
    <property type="entry name" value="MFS"/>
    <property type="match status" value="1"/>
</dbReference>